<dbReference type="Gene3D" id="2.60.40.10">
    <property type="entry name" value="Immunoglobulins"/>
    <property type="match status" value="2"/>
</dbReference>
<accession>A0A1V9X4Z3</accession>
<sequence>RPLFRQRPLDQRVAPHSLAVFHCEAFGSPSASIFWSREGSDQPAGLMFPNNTYGRLAVDLEGTLTVSDVTKDDEGWFVCSALSTLGSISARAHLEVSTGTDVPPPLISVVPANQTVPEGETVTLHCNAEPSTASASRPDIRWQFNDRDVDEDEDERITVEDASITIQGGSLAGH</sequence>
<organism evidence="10 11">
    <name type="scientific">Tropilaelaps mercedesae</name>
    <dbReference type="NCBI Taxonomy" id="418985"/>
    <lineage>
        <taxon>Eukaryota</taxon>
        <taxon>Metazoa</taxon>
        <taxon>Ecdysozoa</taxon>
        <taxon>Arthropoda</taxon>
        <taxon>Chelicerata</taxon>
        <taxon>Arachnida</taxon>
        <taxon>Acari</taxon>
        <taxon>Parasitiformes</taxon>
        <taxon>Mesostigmata</taxon>
        <taxon>Gamasina</taxon>
        <taxon>Dermanyssoidea</taxon>
        <taxon>Laelapidae</taxon>
        <taxon>Tropilaelaps</taxon>
    </lineage>
</organism>
<comment type="caution">
    <text evidence="10">The sequence shown here is derived from an EMBL/GenBank/DDBJ whole genome shotgun (WGS) entry which is preliminary data.</text>
</comment>
<evidence type="ECO:0000256" key="2">
    <source>
        <dbReference type="ARBA" id="ARBA00022692"/>
    </source>
</evidence>
<dbReference type="GO" id="GO:0007156">
    <property type="term" value="P:homophilic cell adhesion via plasma membrane adhesion molecules"/>
    <property type="evidence" value="ECO:0007669"/>
    <property type="project" value="TreeGrafter"/>
</dbReference>
<feature type="non-terminal residue" evidence="10">
    <location>
        <position position="1"/>
    </location>
</feature>
<dbReference type="SMART" id="SM00409">
    <property type="entry name" value="IG"/>
    <property type="match status" value="1"/>
</dbReference>
<feature type="non-terminal residue" evidence="10">
    <location>
        <position position="174"/>
    </location>
</feature>
<proteinExistence type="predicted"/>
<evidence type="ECO:0000256" key="5">
    <source>
        <dbReference type="ARBA" id="ARBA00022989"/>
    </source>
</evidence>
<dbReference type="InterPro" id="IPR007110">
    <property type="entry name" value="Ig-like_dom"/>
</dbReference>
<keyword evidence="5" id="KW-1133">Transmembrane helix</keyword>
<reference evidence="10 11" key="1">
    <citation type="journal article" date="2017" name="Gigascience">
        <title>Draft genome of the honey bee ectoparasitic mite, Tropilaelaps mercedesae, is shaped by the parasitic life history.</title>
        <authorList>
            <person name="Dong X."/>
            <person name="Armstrong S.D."/>
            <person name="Xia D."/>
            <person name="Makepeace B.L."/>
            <person name="Darby A.C."/>
            <person name="Kadowaki T."/>
        </authorList>
    </citation>
    <scope>NUCLEOTIDE SEQUENCE [LARGE SCALE GENOMIC DNA]</scope>
    <source>
        <strain evidence="10">Wuxi-XJTLU</strain>
    </source>
</reference>
<dbReference type="SUPFAM" id="SSF48726">
    <property type="entry name" value="Immunoglobulin"/>
    <property type="match status" value="2"/>
</dbReference>
<feature type="domain" description="Ig-like" evidence="9">
    <location>
        <begin position="2"/>
        <end position="97"/>
    </location>
</feature>
<evidence type="ECO:0000256" key="7">
    <source>
        <dbReference type="ARBA" id="ARBA00023157"/>
    </source>
</evidence>
<evidence type="ECO:0000259" key="9">
    <source>
        <dbReference type="PROSITE" id="PS50835"/>
    </source>
</evidence>
<dbReference type="FunFam" id="2.60.40.10:FF:000008">
    <property type="entry name" value="roundabout homolog 2 isoform X2"/>
    <property type="match status" value="1"/>
</dbReference>
<dbReference type="Pfam" id="PF13927">
    <property type="entry name" value="Ig_3"/>
    <property type="match status" value="1"/>
</dbReference>
<dbReference type="InterPro" id="IPR013098">
    <property type="entry name" value="Ig_I-set"/>
</dbReference>
<keyword evidence="6" id="KW-0472">Membrane</keyword>
<dbReference type="PROSITE" id="PS50835">
    <property type="entry name" value="IG_LIKE"/>
    <property type="match status" value="2"/>
</dbReference>
<dbReference type="GO" id="GO:0030424">
    <property type="term" value="C:axon"/>
    <property type="evidence" value="ECO:0007669"/>
    <property type="project" value="TreeGrafter"/>
</dbReference>
<protein>
    <submittedName>
        <fullName evidence="10">Roundabout1-like</fullName>
    </submittedName>
</protein>
<evidence type="ECO:0000256" key="4">
    <source>
        <dbReference type="ARBA" id="ARBA00022737"/>
    </source>
</evidence>
<keyword evidence="7" id="KW-1015">Disulfide bond</keyword>
<dbReference type="Proteomes" id="UP000192247">
    <property type="component" value="Unassembled WGS sequence"/>
</dbReference>
<keyword evidence="3" id="KW-0732">Signal</keyword>
<comment type="subcellular location">
    <subcellularLocation>
        <location evidence="1">Membrane</location>
        <topology evidence="1">Single-pass membrane protein</topology>
    </subcellularLocation>
</comment>
<dbReference type="GO" id="GO:0070593">
    <property type="term" value="P:dendrite self-avoidance"/>
    <property type="evidence" value="ECO:0007669"/>
    <property type="project" value="TreeGrafter"/>
</dbReference>
<keyword evidence="8" id="KW-0393">Immunoglobulin domain</keyword>
<evidence type="ECO:0000256" key="8">
    <source>
        <dbReference type="ARBA" id="ARBA00023319"/>
    </source>
</evidence>
<dbReference type="GO" id="GO:0005886">
    <property type="term" value="C:plasma membrane"/>
    <property type="evidence" value="ECO:0007669"/>
    <property type="project" value="TreeGrafter"/>
</dbReference>
<dbReference type="InterPro" id="IPR003598">
    <property type="entry name" value="Ig_sub2"/>
</dbReference>
<evidence type="ECO:0000256" key="6">
    <source>
        <dbReference type="ARBA" id="ARBA00023136"/>
    </source>
</evidence>
<dbReference type="InterPro" id="IPR013783">
    <property type="entry name" value="Ig-like_fold"/>
</dbReference>
<keyword evidence="2" id="KW-0812">Transmembrane</keyword>
<dbReference type="InterPro" id="IPR003599">
    <property type="entry name" value="Ig_sub"/>
</dbReference>
<keyword evidence="11" id="KW-1185">Reference proteome</keyword>
<evidence type="ECO:0000313" key="10">
    <source>
        <dbReference type="EMBL" id="OQR68443.1"/>
    </source>
</evidence>
<dbReference type="InParanoid" id="A0A1V9X4Z3"/>
<dbReference type="GO" id="GO:0098632">
    <property type="term" value="F:cell-cell adhesion mediator activity"/>
    <property type="evidence" value="ECO:0007669"/>
    <property type="project" value="TreeGrafter"/>
</dbReference>
<name>A0A1V9X4Z3_9ACAR</name>
<dbReference type="PANTHER" id="PTHR10075">
    <property type="entry name" value="BASIGIN RELATED"/>
    <property type="match status" value="1"/>
</dbReference>
<dbReference type="GO" id="GO:0007411">
    <property type="term" value="P:axon guidance"/>
    <property type="evidence" value="ECO:0007669"/>
    <property type="project" value="TreeGrafter"/>
</dbReference>
<dbReference type="OrthoDB" id="428111at2759"/>
<feature type="domain" description="Ig-like" evidence="9">
    <location>
        <begin position="105"/>
        <end position="174"/>
    </location>
</feature>
<dbReference type="PANTHER" id="PTHR10075:SF100">
    <property type="entry name" value="FASCICLIN-2"/>
    <property type="match status" value="1"/>
</dbReference>
<dbReference type="SMART" id="SM00408">
    <property type="entry name" value="IGc2"/>
    <property type="match status" value="1"/>
</dbReference>
<dbReference type="EMBL" id="MNPL01024635">
    <property type="protein sequence ID" value="OQR68443.1"/>
    <property type="molecule type" value="Genomic_DNA"/>
</dbReference>
<dbReference type="AlphaFoldDB" id="A0A1V9X4Z3"/>
<keyword evidence="4" id="KW-0677">Repeat</keyword>
<dbReference type="STRING" id="418985.A0A1V9X4Z3"/>
<evidence type="ECO:0000256" key="3">
    <source>
        <dbReference type="ARBA" id="ARBA00022729"/>
    </source>
</evidence>
<evidence type="ECO:0000313" key="11">
    <source>
        <dbReference type="Proteomes" id="UP000192247"/>
    </source>
</evidence>
<evidence type="ECO:0000256" key="1">
    <source>
        <dbReference type="ARBA" id="ARBA00004167"/>
    </source>
</evidence>
<gene>
    <name evidence="10" type="ORF">BIW11_04555</name>
</gene>
<dbReference type="InterPro" id="IPR036179">
    <property type="entry name" value="Ig-like_dom_sf"/>
</dbReference>
<dbReference type="Pfam" id="PF07679">
    <property type="entry name" value="I-set"/>
    <property type="match status" value="1"/>
</dbReference>